<keyword evidence="1" id="KW-0812">Transmembrane</keyword>
<accession>A0A6A6DJU6</accession>
<keyword evidence="3" id="KW-1185">Reference proteome</keyword>
<dbReference type="EMBL" id="ML994681">
    <property type="protein sequence ID" value="KAF2177846.1"/>
    <property type="molecule type" value="Genomic_DNA"/>
</dbReference>
<dbReference type="AlphaFoldDB" id="A0A6A6DJU6"/>
<feature type="transmembrane region" description="Helical" evidence="1">
    <location>
        <begin position="27"/>
        <end position="46"/>
    </location>
</feature>
<keyword evidence="1" id="KW-1133">Transmembrane helix</keyword>
<evidence type="ECO:0000313" key="3">
    <source>
        <dbReference type="Proteomes" id="UP000800200"/>
    </source>
</evidence>
<dbReference type="Proteomes" id="UP000800200">
    <property type="component" value="Unassembled WGS sequence"/>
</dbReference>
<protein>
    <submittedName>
        <fullName evidence="2">Uncharacterized protein</fullName>
    </submittedName>
</protein>
<evidence type="ECO:0000256" key="1">
    <source>
        <dbReference type="SAM" id="Phobius"/>
    </source>
</evidence>
<name>A0A6A6DJU6_9PEZI</name>
<evidence type="ECO:0000313" key="2">
    <source>
        <dbReference type="EMBL" id="KAF2177846.1"/>
    </source>
</evidence>
<sequence length="119" mass="13685">MISACHGIHLILQARETGVRFPVGESLIFFGYFFGLKVCVAIALFVSRSFLSDSFSAARDEVIYVNPSDLLDLVFHDKLFSRMFLHQRHSPGFTNLSFPLSGCIERISRNRYRFLEARY</sequence>
<reference evidence="2" key="1">
    <citation type="journal article" date="2020" name="Stud. Mycol.">
        <title>101 Dothideomycetes genomes: a test case for predicting lifestyles and emergence of pathogens.</title>
        <authorList>
            <person name="Haridas S."/>
            <person name="Albert R."/>
            <person name="Binder M."/>
            <person name="Bloem J."/>
            <person name="Labutti K."/>
            <person name="Salamov A."/>
            <person name="Andreopoulos B."/>
            <person name="Baker S."/>
            <person name="Barry K."/>
            <person name="Bills G."/>
            <person name="Bluhm B."/>
            <person name="Cannon C."/>
            <person name="Castanera R."/>
            <person name="Culley D."/>
            <person name="Daum C."/>
            <person name="Ezra D."/>
            <person name="Gonzalez J."/>
            <person name="Henrissat B."/>
            <person name="Kuo A."/>
            <person name="Liang C."/>
            <person name="Lipzen A."/>
            <person name="Lutzoni F."/>
            <person name="Magnuson J."/>
            <person name="Mondo S."/>
            <person name="Nolan M."/>
            <person name="Ohm R."/>
            <person name="Pangilinan J."/>
            <person name="Park H.-J."/>
            <person name="Ramirez L."/>
            <person name="Alfaro M."/>
            <person name="Sun H."/>
            <person name="Tritt A."/>
            <person name="Yoshinaga Y."/>
            <person name="Zwiers L.-H."/>
            <person name="Turgeon B."/>
            <person name="Goodwin S."/>
            <person name="Spatafora J."/>
            <person name="Crous P."/>
            <person name="Grigoriev I."/>
        </authorList>
    </citation>
    <scope>NUCLEOTIDE SEQUENCE</scope>
    <source>
        <strain evidence="2">CBS 207.26</strain>
    </source>
</reference>
<organism evidence="2 3">
    <name type="scientific">Zopfia rhizophila CBS 207.26</name>
    <dbReference type="NCBI Taxonomy" id="1314779"/>
    <lineage>
        <taxon>Eukaryota</taxon>
        <taxon>Fungi</taxon>
        <taxon>Dikarya</taxon>
        <taxon>Ascomycota</taxon>
        <taxon>Pezizomycotina</taxon>
        <taxon>Dothideomycetes</taxon>
        <taxon>Dothideomycetes incertae sedis</taxon>
        <taxon>Zopfiaceae</taxon>
        <taxon>Zopfia</taxon>
    </lineage>
</organism>
<gene>
    <name evidence="2" type="ORF">K469DRAFT_349397</name>
</gene>
<proteinExistence type="predicted"/>
<keyword evidence="1" id="KW-0472">Membrane</keyword>